<dbReference type="PANTHER" id="PTHR30327">
    <property type="entry name" value="UNCHARACTERIZED PROTEIN YQGE"/>
    <property type="match status" value="1"/>
</dbReference>
<dbReference type="InterPro" id="IPR003774">
    <property type="entry name" value="AlgH-like"/>
</dbReference>
<dbReference type="Proteomes" id="UP000698924">
    <property type="component" value="Unassembled WGS sequence"/>
</dbReference>
<name>A0AA40ZRW3_9BACT</name>
<dbReference type="Gene3D" id="3.40.1740.10">
    <property type="entry name" value="VC0467-like"/>
    <property type="match status" value="1"/>
</dbReference>
<evidence type="ECO:0000313" key="3">
    <source>
        <dbReference type="Proteomes" id="UP000698924"/>
    </source>
</evidence>
<dbReference type="AlphaFoldDB" id="A0AA40ZRW3"/>
<gene>
    <name evidence="2" type="ORF">H6D15_03390</name>
</gene>
<dbReference type="PANTHER" id="PTHR30327:SF1">
    <property type="entry name" value="UPF0301 PROTEIN YQGE"/>
    <property type="match status" value="1"/>
</dbReference>
<dbReference type="EMBL" id="JACJMO010000002">
    <property type="protein sequence ID" value="MBM6856649.1"/>
    <property type="molecule type" value="Genomic_DNA"/>
</dbReference>
<protein>
    <submittedName>
        <fullName evidence="2">YqgE/AlgH family protein</fullName>
    </submittedName>
</protein>
<keyword evidence="3" id="KW-1185">Reference proteome</keyword>
<accession>A0AA40ZRW3</accession>
<comment type="similarity">
    <text evidence="1">Belongs to the UPF0301 (AlgH) family.</text>
</comment>
<proteinExistence type="inferred from homology"/>
<evidence type="ECO:0000313" key="2">
    <source>
        <dbReference type="EMBL" id="MBM6856649.1"/>
    </source>
</evidence>
<dbReference type="RefSeq" id="WP_204971112.1">
    <property type="nucleotide sequence ID" value="NZ_JAAZTS010000002.1"/>
</dbReference>
<reference evidence="2 3" key="1">
    <citation type="journal article" date="2021" name="Sci. Rep.">
        <title>The distribution of antibiotic resistance genes in chicken gut microbiota commensals.</title>
        <authorList>
            <person name="Juricova H."/>
            <person name="Matiasovicova J."/>
            <person name="Kubasova T."/>
            <person name="Cejkova D."/>
            <person name="Rychlik I."/>
        </authorList>
    </citation>
    <scope>NUCLEOTIDE SEQUENCE [LARGE SCALE GENOMIC DNA]</scope>
    <source>
        <strain evidence="2 3">An421</strain>
    </source>
</reference>
<evidence type="ECO:0000256" key="1">
    <source>
        <dbReference type="ARBA" id="ARBA00009600"/>
    </source>
</evidence>
<sequence length="197" mass="21878">MSTYTDIFKIETNHVVPVRGKVLISEPFLCDKMFGRSVVLLIDHTSEGTMGLVLNKPFPLSLSDIFHDIAGGRNIPIYRGGPLGADTIFYLHTIEGIPGAFPVGKGLYVNGDFNAVRDYINRTPSVEGTIRFFMGYSGWESGQLEQEIEENTWIVGRETTASLMDEKASVGLWQKSLSKLGGKYAVWSRFPQIPTLN</sequence>
<dbReference type="GO" id="GO:0005829">
    <property type="term" value="C:cytosol"/>
    <property type="evidence" value="ECO:0007669"/>
    <property type="project" value="TreeGrafter"/>
</dbReference>
<comment type="caution">
    <text evidence="2">The sequence shown here is derived from an EMBL/GenBank/DDBJ whole genome shotgun (WGS) entry which is preliminary data.</text>
</comment>
<dbReference type="SUPFAM" id="SSF143456">
    <property type="entry name" value="VC0467-like"/>
    <property type="match status" value="1"/>
</dbReference>
<organism evidence="2 3">
    <name type="scientific">Caecibacteroides pullorum</name>
    <dbReference type="NCBI Taxonomy" id="2725562"/>
    <lineage>
        <taxon>Bacteria</taxon>
        <taxon>Pseudomonadati</taxon>
        <taxon>Bacteroidota</taxon>
        <taxon>Bacteroidia</taxon>
        <taxon>Bacteroidales</taxon>
        <taxon>Bacteroidaceae</taxon>
        <taxon>Caecibacteroides</taxon>
    </lineage>
</organism>
<dbReference type="Pfam" id="PF02622">
    <property type="entry name" value="DUF179"/>
    <property type="match status" value="1"/>
</dbReference>